<gene>
    <name evidence="8" type="ORF">G7070_11785</name>
</gene>
<keyword evidence="4 7" id="KW-0732">Signal</keyword>
<dbReference type="GO" id="GO:0007155">
    <property type="term" value="P:cell adhesion"/>
    <property type="evidence" value="ECO:0007669"/>
    <property type="project" value="InterPro"/>
</dbReference>
<keyword evidence="2 5" id="KW-0813">Transport</keyword>
<protein>
    <submittedName>
        <fullName evidence="8">Zinc ABC transporter substrate-binding protein</fullName>
    </submittedName>
</protein>
<dbReference type="InterPro" id="IPR006127">
    <property type="entry name" value="ZnuA-like"/>
</dbReference>
<dbReference type="RefSeq" id="WP_166233903.1">
    <property type="nucleotide sequence ID" value="NZ_CP049865.1"/>
</dbReference>
<dbReference type="PRINTS" id="PR00690">
    <property type="entry name" value="ADHESNFAMILY"/>
</dbReference>
<dbReference type="PANTHER" id="PTHR42953:SF1">
    <property type="entry name" value="METAL-BINDING PROTEIN HI_0362-RELATED"/>
    <property type="match status" value="1"/>
</dbReference>
<evidence type="ECO:0000256" key="5">
    <source>
        <dbReference type="RuleBase" id="RU003512"/>
    </source>
</evidence>
<accession>A0A6G7Y7Y9</accession>
<feature type="chain" id="PRO_5038403330" evidence="7">
    <location>
        <begin position="24"/>
        <end position="342"/>
    </location>
</feature>
<dbReference type="InterPro" id="IPR006128">
    <property type="entry name" value="Lipoprotein_PsaA-like"/>
</dbReference>
<dbReference type="Gene3D" id="3.40.50.1980">
    <property type="entry name" value="Nitrogenase molybdenum iron protein domain"/>
    <property type="match status" value="2"/>
</dbReference>
<dbReference type="SUPFAM" id="SSF53807">
    <property type="entry name" value="Helical backbone' metal receptor"/>
    <property type="match status" value="1"/>
</dbReference>
<keyword evidence="9" id="KW-1185">Reference proteome</keyword>
<organism evidence="8 9">
    <name type="scientific">Propioniciclava coleopterorum</name>
    <dbReference type="NCBI Taxonomy" id="2714937"/>
    <lineage>
        <taxon>Bacteria</taxon>
        <taxon>Bacillati</taxon>
        <taxon>Actinomycetota</taxon>
        <taxon>Actinomycetes</taxon>
        <taxon>Propionibacteriales</taxon>
        <taxon>Propionibacteriaceae</taxon>
        <taxon>Propioniciclava</taxon>
    </lineage>
</organism>
<evidence type="ECO:0000256" key="6">
    <source>
        <dbReference type="SAM" id="MobiDB-lite"/>
    </source>
</evidence>
<feature type="signal peptide" evidence="7">
    <location>
        <begin position="1"/>
        <end position="23"/>
    </location>
</feature>
<evidence type="ECO:0000256" key="7">
    <source>
        <dbReference type="SAM" id="SignalP"/>
    </source>
</evidence>
<feature type="compositionally biased region" description="Basic and acidic residues" evidence="6">
    <location>
        <begin position="140"/>
        <end position="173"/>
    </location>
</feature>
<reference evidence="8 9" key="1">
    <citation type="submission" date="2020-03" db="EMBL/GenBank/DDBJ databases">
        <title>Propioniciclava sp. nov., isolated from Hydrophilus acuminatus.</title>
        <authorList>
            <person name="Hyun D.-W."/>
            <person name="Bae J.-W."/>
        </authorList>
    </citation>
    <scope>NUCLEOTIDE SEQUENCE [LARGE SCALE GENOMIC DNA]</scope>
    <source>
        <strain evidence="8 9">HDW11</strain>
    </source>
</reference>
<dbReference type="GO" id="GO:0030313">
    <property type="term" value="C:cell envelope"/>
    <property type="evidence" value="ECO:0007669"/>
    <property type="project" value="UniProtKB-SubCell"/>
</dbReference>
<keyword evidence="3" id="KW-0479">Metal-binding</keyword>
<dbReference type="PROSITE" id="PS51257">
    <property type="entry name" value="PROKAR_LIPOPROTEIN"/>
    <property type="match status" value="1"/>
</dbReference>
<evidence type="ECO:0000256" key="4">
    <source>
        <dbReference type="ARBA" id="ARBA00022729"/>
    </source>
</evidence>
<dbReference type="PANTHER" id="PTHR42953">
    <property type="entry name" value="HIGH-AFFINITY ZINC UPTAKE SYSTEM PROTEIN ZNUA-RELATED"/>
    <property type="match status" value="1"/>
</dbReference>
<name>A0A6G7Y7Y9_9ACTN</name>
<evidence type="ECO:0000313" key="9">
    <source>
        <dbReference type="Proteomes" id="UP000501058"/>
    </source>
</evidence>
<dbReference type="GO" id="GO:0030001">
    <property type="term" value="P:metal ion transport"/>
    <property type="evidence" value="ECO:0007669"/>
    <property type="project" value="InterPro"/>
</dbReference>
<evidence type="ECO:0000256" key="1">
    <source>
        <dbReference type="ARBA" id="ARBA00004196"/>
    </source>
</evidence>
<comment type="similarity">
    <text evidence="5">Belongs to the bacterial solute-binding protein 9 family.</text>
</comment>
<feature type="region of interest" description="Disordered" evidence="6">
    <location>
        <begin position="136"/>
        <end position="173"/>
    </location>
</feature>
<evidence type="ECO:0000256" key="2">
    <source>
        <dbReference type="ARBA" id="ARBA00022448"/>
    </source>
</evidence>
<evidence type="ECO:0000256" key="3">
    <source>
        <dbReference type="ARBA" id="ARBA00022723"/>
    </source>
</evidence>
<dbReference type="AlphaFoldDB" id="A0A6G7Y7Y9"/>
<dbReference type="KEGG" id="prv:G7070_11785"/>
<comment type="subcellular location">
    <subcellularLocation>
        <location evidence="1">Cell envelope</location>
    </subcellularLocation>
</comment>
<proteinExistence type="inferred from homology"/>
<dbReference type="EMBL" id="CP049865">
    <property type="protein sequence ID" value="QIK72829.1"/>
    <property type="molecule type" value="Genomic_DNA"/>
</dbReference>
<dbReference type="Proteomes" id="UP000501058">
    <property type="component" value="Chromosome"/>
</dbReference>
<dbReference type="Pfam" id="PF01297">
    <property type="entry name" value="ZnuA"/>
    <property type="match status" value="1"/>
</dbReference>
<sequence>MRVTRAALPAVIASLALVTTACAGAPAAPGTAPASPAGTPSQTAADAPIAIATTTQWGSVLGDIAQCAGATSATLMGPGDDPHEFSVSSSEVAALVKTKLVVANGLGLEEGLQTTLANAKGDGANVFEVGPELDPLPFAEEDHDHEGEAGHDHEHEGEGHEGHDHGPLDPHVHMDASRMARGAALIGDRLTEATGDTKFSDCGQKVQQDLVKVDNEVRDILAPIPADRRVLVTDHDAYGYFAQAYDFKVAGVVIPGGGTDAEPSSAELAALVNTIKTDGVHAIFSNNTVNPRLVDAVAKEAGTQISVVELYEGSVGPAGSGADTYQGMMLTDAHRVADALKQ</sequence>
<dbReference type="InterPro" id="IPR050492">
    <property type="entry name" value="Bact_metal-bind_prot9"/>
</dbReference>
<dbReference type="GO" id="GO:0046872">
    <property type="term" value="F:metal ion binding"/>
    <property type="evidence" value="ECO:0007669"/>
    <property type="project" value="UniProtKB-KW"/>
</dbReference>
<evidence type="ECO:0000313" key="8">
    <source>
        <dbReference type="EMBL" id="QIK72829.1"/>
    </source>
</evidence>